<dbReference type="Pfam" id="PF13439">
    <property type="entry name" value="Glyco_transf_4"/>
    <property type="match status" value="1"/>
</dbReference>
<dbReference type="InterPro" id="IPR001296">
    <property type="entry name" value="Glyco_trans_1"/>
</dbReference>
<protein>
    <submittedName>
        <fullName evidence="3">Glycosyl transferase group 1</fullName>
    </submittedName>
</protein>
<dbReference type="CDD" id="cd03801">
    <property type="entry name" value="GT4_PimA-like"/>
    <property type="match status" value="1"/>
</dbReference>
<dbReference type="OrthoDB" id="9810929at2"/>
<dbReference type="RefSeq" id="WP_012122350.1">
    <property type="nucleotide sequence ID" value="NC_009767.1"/>
</dbReference>
<dbReference type="InterPro" id="IPR050194">
    <property type="entry name" value="Glycosyltransferase_grp1"/>
</dbReference>
<dbReference type="AlphaFoldDB" id="A7NQT1"/>
<dbReference type="PANTHER" id="PTHR45947:SF3">
    <property type="entry name" value="SULFOQUINOVOSYL TRANSFERASE SQD2"/>
    <property type="match status" value="1"/>
</dbReference>
<sequence length="377" mass="41293">MRIALYNLTTTTKYGGVESFVWDLGRELARRGHTVTIIGGVGKRREPAPGVWVLTFPFINRHRFQALPLLRRAYAEAKLLERLSLAVAALPELIRGSYDIIHIQKPYDLGPALLARRLGGARVVLGCHGEDFYPGDTFLARYVDAAVSCSHFNARTVATRYGFEPTVVFNGIDTTLFRPVAPDPMLDRSDGAPLLLWVGRLQPWKGVDVAIRALQQIPRARLVIIGDGETRADLERLAQDMRLADRVRFLGALPRERLPALYAAADILLATSFASETFGIGLVEAQACGLPVVASRFGGFPEVIDEGRTGLLVPPRDPAALAAAVRALLDDPARRRAMAAAAPEWAAQFAWSAVADRVEAAYQAAHKRLYVATPIIR</sequence>
<dbReference type="STRING" id="383372.Rcas_3891"/>
<dbReference type="EMBL" id="CP000804">
    <property type="protein sequence ID" value="ABU59927.1"/>
    <property type="molecule type" value="Genomic_DNA"/>
</dbReference>
<dbReference type="KEGG" id="rca:Rcas_3891"/>
<keyword evidence="3" id="KW-0808">Transferase</keyword>
<dbReference type="HOGENOM" id="CLU_009583_2_5_0"/>
<evidence type="ECO:0000313" key="3">
    <source>
        <dbReference type="EMBL" id="ABU59927.1"/>
    </source>
</evidence>
<accession>A7NQT1</accession>
<evidence type="ECO:0000259" key="2">
    <source>
        <dbReference type="Pfam" id="PF13439"/>
    </source>
</evidence>
<dbReference type="InterPro" id="IPR028098">
    <property type="entry name" value="Glyco_trans_4-like_N"/>
</dbReference>
<feature type="domain" description="Glycosyl transferase family 1" evidence="1">
    <location>
        <begin position="190"/>
        <end position="345"/>
    </location>
</feature>
<evidence type="ECO:0000259" key="1">
    <source>
        <dbReference type="Pfam" id="PF00534"/>
    </source>
</evidence>
<dbReference type="Pfam" id="PF00534">
    <property type="entry name" value="Glycos_transf_1"/>
    <property type="match status" value="1"/>
</dbReference>
<organism evidence="3 4">
    <name type="scientific">Roseiflexus castenholzii (strain DSM 13941 / HLO8)</name>
    <dbReference type="NCBI Taxonomy" id="383372"/>
    <lineage>
        <taxon>Bacteria</taxon>
        <taxon>Bacillati</taxon>
        <taxon>Chloroflexota</taxon>
        <taxon>Chloroflexia</taxon>
        <taxon>Chloroflexales</taxon>
        <taxon>Roseiflexineae</taxon>
        <taxon>Roseiflexaceae</taxon>
        <taxon>Roseiflexus</taxon>
    </lineage>
</organism>
<dbReference type="Gene3D" id="3.40.50.2000">
    <property type="entry name" value="Glycogen Phosphorylase B"/>
    <property type="match status" value="2"/>
</dbReference>
<feature type="domain" description="Glycosyltransferase subfamily 4-like N-terminal" evidence="2">
    <location>
        <begin position="14"/>
        <end position="175"/>
    </location>
</feature>
<dbReference type="CAZy" id="GT4">
    <property type="family name" value="Glycosyltransferase Family 4"/>
</dbReference>
<proteinExistence type="predicted"/>
<dbReference type="eggNOG" id="COG0438">
    <property type="taxonomic scope" value="Bacteria"/>
</dbReference>
<dbReference type="GO" id="GO:0016757">
    <property type="term" value="F:glycosyltransferase activity"/>
    <property type="evidence" value="ECO:0007669"/>
    <property type="project" value="InterPro"/>
</dbReference>
<dbReference type="SUPFAM" id="SSF53756">
    <property type="entry name" value="UDP-Glycosyltransferase/glycogen phosphorylase"/>
    <property type="match status" value="1"/>
</dbReference>
<dbReference type="PANTHER" id="PTHR45947">
    <property type="entry name" value="SULFOQUINOVOSYL TRANSFERASE SQD2"/>
    <property type="match status" value="1"/>
</dbReference>
<name>A7NQT1_ROSCS</name>
<keyword evidence="4" id="KW-1185">Reference proteome</keyword>
<dbReference type="Proteomes" id="UP000000263">
    <property type="component" value="Chromosome"/>
</dbReference>
<reference evidence="3 4" key="1">
    <citation type="submission" date="2007-08" db="EMBL/GenBank/DDBJ databases">
        <title>Complete sequence of Roseiflexus castenholzii DSM 13941.</title>
        <authorList>
            <consortium name="US DOE Joint Genome Institute"/>
            <person name="Copeland A."/>
            <person name="Lucas S."/>
            <person name="Lapidus A."/>
            <person name="Barry K."/>
            <person name="Glavina del Rio T."/>
            <person name="Dalin E."/>
            <person name="Tice H."/>
            <person name="Pitluck S."/>
            <person name="Thompson L.S."/>
            <person name="Brettin T."/>
            <person name="Bruce D."/>
            <person name="Detter J.C."/>
            <person name="Han C."/>
            <person name="Tapia R."/>
            <person name="Schmutz J."/>
            <person name="Larimer F."/>
            <person name="Land M."/>
            <person name="Hauser L."/>
            <person name="Kyrpides N."/>
            <person name="Mikhailova N."/>
            <person name="Bryant D.A."/>
            <person name="Hanada S."/>
            <person name="Tsukatani Y."/>
            <person name="Richardson P."/>
        </authorList>
    </citation>
    <scope>NUCLEOTIDE SEQUENCE [LARGE SCALE GENOMIC DNA]</scope>
    <source>
        <strain evidence="4">DSM 13941 / HLO8</strain>
    </source>
</reference>
<gene>
    <name evidence="3" type="ordered locus">Rcas_3891</name>
</gene>
<evidence type="ECO:0000313" key="4">
    <source>
        <dbReference type="Proteomes" id="UP000000263"/>
    </source>
</evidence>